<gene>
    <name evidence="1" type="ORF">LECACI_7A006957</name>
</gene>
<dbReference type="Proteomes" id="UP001296104">
    <property type="component" value="Unassembled WGS sequence"/>
</dbReference>
<organism evidence="1 2">
    <name type="scientific">Lecanosticta acicola</name>
    <dbReference type="NCBI Taxonomy" id="111012"/>
    <lineage>
        <taxon>Eukaryota</taxon>
        <taxon>Fungi</taxon>
        <taxon>Dikarya</taxon>
        <taxon>Ascomycota</taxon>
        <taxon>Pezizomycotina</taxon>
        <taxon>Dothideomycetes</taxon>
        <taxon>Dothideomycetidae</taxon>
        <taxon>Mycosphaerellales</taxon>
        <taxon>Mycosphaerellaceae</taxon>
        <taxon>Lecanosticta</taxon>
    </lineage>
</organism>
<dbReference type="AlphaFoldDB" id="A0AAI8Z3F8"/>
<protein>
    <submittedName>
        <fullName evidence="1">Uncharacterized protein</fullName>
    </submittedName>
</protein>
<accession>A0AAI8Z3F8</accession>
<comment type="caution">
    <text evidence="1">The sequence shown here is derived from an EMBL/GenBank/DDBJ whole genome shotgun (WGS) entry which is preliminary data.</text>
</comment>
<sequence>MHFPLVAAGVLATPPTCNFPEIVGPLMGTTECDTYIASLVLDSVVYVIGQIDNDSTCTDDTGNHKGTVILEGNGAEIGVFAGHIENYYCAHARAAYERHTRLVRAKARAAEKYFIANSPNRIETSRKP</sequence>
<evidence type="ECO:0000313" key="2">
    <source>
        <dbReference type="Proteomes" id="UP001296104"/>
    </source>
</evidence>
<keyword evidence="2" id="KW-1185">Reference proteome</keyword>
<reference evidence="1" key="1">
    <citation type="submission" date="2023-11" db="EMBL/GenBank/DDBJ databases">
        <authorList>
            <person name="Alioto T."/>
            <person name="Alioto T."/>
            <person name="Gomez Garrido J."/>
        </authorList>
    </citation>
    <scope>NUCLEOTIDE SEQUENCE</scope>
</reference>
<dbReference type="EMBL" id="CAVMBE010000053">
    <property type="protein sequence ID" value="CAK4031799.1"/>
    <property type="molecule type" value="Genomic_DNA"/>
</dbReference>
<evidence type="ECO:0000313" key="1">
    <source>
        <dbReference type="EMBL" id="CAK4031799.1"/>
    </source>
</evidence>
<proteinExistence type="predicted"/>
<name>A0AAI8Z3F8_9PEZI</name>